<accession>A0A9X0A1X1</accession>
<comment type="caution">
    <text evidence="2">The sequence shown here is derived from an EMBL/GenBank/DDBJ whole genome shotgun (WGS) entry which is preliminary data.</text>
</comment>
<dbReference type="Proteomes" id="UP001163046">
    <property type="component" value="Unassembled WGS sequence"/>
</dbReference>
<dbReference type="OrthoDB" id="8185397at2759"/>
<dbReference type="EMBL" id="MU825404">
    <property type="protein sequence ID" value="KAJ7391957.1"/>
    <property type="molecule type" value="Genomic_DNA"/>
</dbReference>
<feature type="compositionally biased region" description="Basic and acidic residues" evidence="1">
    <location>
        <begin position="96"/>
        <end position="105"/>
    </location>
</feature>
<organism evidence="2 3">
    <name type="scientific">Desmophyllum pertusum</name>
    <dbReference type="NCBI Taxonomy" id="174260"/>
    <lineage>
        <taxon>Eukaryota</taxon>
        <taxon>Metazoa</taxon>
        <taxon>Cnidaria</taxon>
        <taxon>Anthozoa</taxon>
        <taxon>Hexacorallia</taxon>
        <taxon>Scleractinia</taxon>
        <taxon>Caryophylliina</taxon>
        <taxon>Caryophylliidae</taxon>
        <taxon>Desmophyllum</taxon>
    </lineage>
</organism>
<gene>
    <name evidence="2" type="ORF">OS493_016264</name>
</gene>
<protein>
    <submittedName>
        <fullName evidence="2">Uncharacterized protein</fullName>
    </submittedName>
</protein>
<name>A0A9X0A1X1_9CNID</name>
<reference evidence="2" key="1">
    <citation type="submission" date="2023-01" db="EMBL/GenBank/DDBJ databases">
        <title>Genome assembly of the deep-sea coral Lophelia pertusa.</title>
        <authorList>
            <person name="Herrera S."/>
            <person name="Cordes E."/>
        </authorList>
    </citation>
    <scope>NUCLEOTIDE SEQUENCE</scope>
    <source>
        <strain evidence="2">USNM1676648</strain>
        <tissue evidence="2">Polyp</tissue>
    </source>
</reference>
<keyword evidence="3" id="KW-1185">Reference proteome</keyword>
<evidence type="ECO:0000313" key="2">
    <source>
        <dbReference type="EMBL" id="KAJ7391957.1"/>
    </source>
</evidence>
<evidence type="ECO:0000256" key="1">
    <source>
        <dbReference type="SAM" id="MobiDB-lite"/>
    </source>
</evidence>
<dbReference type="AlphaFoldDB" id="A0A9X0A1X1"/>
<feature type="region of interest" description="Disordered" evidence="1">
    <location>
        <begin position="75"/>
        <end position="105"/>
    </location>
</feature>
<sequence>MPKILTNSELRKTLHDEENSTRFAYTIMSKSKCRKENRNRRKAEHEDLLTSENDVASLAAIRCCWTTKLRCYNQGDSRPKKQTSDVTSQVLNIRRQKNDKSQEYHTDLETQAQERYQHRKQSREEQRVKSVEHLKTMDSIWGRPGAGAPLRREHMDFAKKQKLGIAPADSSFTYRDA</sequence>
<proteinExistence type="predicted"/>
<evidence type="ECO:0000313" key="3">
    <source>
        <dbReference type="Proteomes" id="UP001163046"/>
    </source>
</evidence>